<accession>A0A5J5FVY7</accession>
<dbReference type="SUPFAM" id="SSF55136">
    <property type="entry name" value="Probable bacterial effector-binding domain"/>
    <property type="match status" value="1"/>
</dbReference>
<protein>
    <submittedName>
        <fullName evidence="1">DUF5085 family protein</fullName>
    </submittedName>
</protein>
<dbReference type="Proteomes" id="UP000367750">
    <property type="component" value="Unassembled WGS sequence"/>
</dbReference>
<evidence type="ECO:0000313" key="2">
    <source>
        <dbReference type="Proteomes" id="UP000367750"/>
    </source>
</evidence>
<organism evidence="1 2">
    <name type="scientific">Paenibacillus spiritus</name>
    <dbReference type="NCBI Taxonomy" id="2496557"/>
    <lineage>
        <taxon>Bacteria</taxon>
        <taxon>Bacillati</taxon>
        <taxon>Bacillota</taxon>
        <taxon>Bacilli</taxon>
        <taxon>Bacillales</taxon>
        <taxon>Paenibacillaceae</taxon>
        <taxon>Paenibacillus</taxon>
    </lineage>
</organism>
<sequence length="156" mass="18000">MKYLIESGTTLEFENVVALRKKVVFEQMNQEIDSFVEYLRSLGLARKGPFITVTFAVENDGNQRQVIDMEFLVAVDRCVKLHPEYRYLPKFYLTNALLCRYKGSPEDVHLVYESFAEYMSKNGLQPITAYYNVNHDSETGGEIHIDIYVAVNPCLL</sequence>
<gene>
    <name evidence="1" type="ORF">F4V43_16890</name>
</gene>
<dbReference type="Gene3D" id="3.20.80.10">
    <property type="entry name" value="Regulatory factor, effector binding domain"/>
    <property type="match status" value="1"/>
</dbReference>
<evidence type="ECO:0000313" key="1">
    <source>
        <dbReference type="EMBL" id="KAA8997932.1"/>
    </source>
</evidence>
<dbReference type="EMBL" id="VYKK01000028">
    <property type="protein sequence ID" value="KAA8997932.1"/>
    <property type="molecule type" value="Genomic_DNA"/>
</dbReference>
<dbReference type="RefSeq" id="WP_150459432.1">
    <property type="nucleotide sequence ID" value="NZ_VYKK01000028.1"/>
</dbReference>
<comment type="caution">
    <text evidence="1">The sequence shown here is derived from an EMBL/GenBank/DDBJ whole genome shotgun (WGS) entry which is preliminary data.</text>
</comment>
<name>A0A5J5FVY7_9BACL</name>
<reference evidence="1 2" key="1">
    <citation type="submission" date="2019-09" db="EMBL/GenBank/DDBJ databases">
        <title>Bacillus ochoae sp. nov., Paenibacillus whitsoniae sp. nov., Paenibacillus spiritus sp. nov. Isolated from the Mars Exploration Rover during spacecraft assembly.</title>
        <authorList>
            <person name="Seuylemezian A."/>
            <person name="Vaishampayan P."/>
        </authorList>
    </citation>
    <scope>NUCLEOTIDE SEQUENCE [LARGE SCALE GENOMIC DNA]</scope>
    <source>
        <strain evidence="1 2">MER_111</strain>
    </source>
</reference>
<proteinExistence type="predicted"/>
<dbReference type="InterPro" id="IPR031664">
    <property type="entry name" value="DUF5085"/>
</dbReference>
<keyword evidence="2" id="KW-1185">Reference proteome</keyword>
<dbReference type="AlphaFoldDB" id="A0A5J5FVY7"/>
<dbReference type="Pfam" id="PF16895">
    <property type="entry name" value="DUF5085"/>
    <property type="match status" value="1"/>
</dbReference>
<dbReference type="InterPro" id="IPR011256">
    <property type="entry name" value="Reg_factor_effector_dom_sf"/>
</dbReference>
<dbReference type="OrthoDB" id="2606326at2"/>